<evidence type="ECO:0000256" key="1">
    <source>
        <dbReference type="SAM" id="MobiDB-lite"/>
    </source>
</evidence>
<evidence type="ECO:0000313" key="3">
    <source>
        <dbReference type="Proteomes" id="UP000572528"/>
    </source>
</evidence>
<accession>A0A853EM04</accession>
<dbReference type="EMBL" id="JACBXV010000114">
    <property type="protein sequence ID" value="NYS69550.1"/>
    <property type="molecule type" value="Genomic_DNA"/>
</dbReference>
<sequence length="85" mass="8885">MLAERSSRDAAPPLVLPWLRTTDAQPLPPALAAASAVPVPEATDPGGPGDVGVSAITDLAGRWARKQHPCLPNRLHHAYATESDS</sequence>
<dbReference type="RefSeq" id="WP_179900824.1">
    <property type="nucleotide sequence ID" value="NZ_JACBXV010000114.1"/>
</dbReference>
<evidence type="ECO:0000313" key="2">
    <source>
        <dbReference type="EMBL" id="NYS69550.1"/>
    </source>
</evidence>
<proteinExistence type="predicted"/>
<name>A0A853EM04_9ACTO</name>
<feature type="compositionally biased region" description="Low complexity" evidence="1">
    <location>
        <begin position="31"/>
        <end position="42"/>
    </location>
</feature>
<comment type="caution">
    <text evidence="2">The sequence shown here is derived from an EMBL/GenBank/DDBJ whole genome shotgun (WGS) entry which is preliminary data.</text>
</comment>
<organism evidence="2 3">
    <name type="scientific">Actinomyces bowdenii</name>
    <dbReference type="NCBI Taxonomy" id="131109"/>
    <lineage>
        <taxon>Bacteria</taxon>
        <taxon>Bacillati</taxon>
        <taxon>Actinomycetota</taxon>
        <taxon>Actinomycetes</taxon>
        <taxon>Actinomycetales</taxon>
        <taxon>Actinomycetaceae</taxon>
        <taxon>Actinomyces</taxon>
    </lineage>
</organism>
<dbReference type="Proteomes" id="UP000572528">
    <property type="component" value="Unassembled WGS sequence"/>
</dbReference>
<gene>
    <name evidence="2" type="ORF">HZZ05_08480</name>
</gene>
<dbReference type="AlphaFoldDB" id="A0A853EM04"/>
<reference evidence="2 3" key="1">
    <citation type="submission" date="2020-07" db="EMBL/GenBank/DDBJ databases">
        <title>MOT database genomes.</title>
        <authorList>
            <person name="Joseph S."/>
            <person name="Aduse-Opoku J."/>
            <person name="Hashim A."/>
            <person name="Wade W."/>
            <person name="Curtis M."/>
        </authorList>
    </citation>
    <scope>NUCLEOTIDE SEQUENCE [LARGE SCALE GENOMIC DNA]</scope>
    <source>
        <strain evidence="2 3">WMus004</strain>
    </source>
</reference>
<feature type="region of interest" description="Disordered" evidence="1">
    <location>
        <begin position="31"/>
        <end position="51"/>
    </location>
</feature>
<protein>
    <submittedName>
        <fullName evidence="2">Uncharacterized protein</fullName>
    </submittedName>
</protein>